<proteinExistence type="predicted"/>
<reference evidence="1 2" key="1">
    <citation type="submission" date="2023-03" db="EMBL/GenBank/DDBJ databases">
        <title>High recombination rates correlate with genetic variation in Cardiocondyla obscurior ants.</title>
        <authorList>
            <person name="Errbii M."/>
        </authorList>
    </citation>
    <scope>NUCLEOTIDE SEQUENCE [LARGE SCALE GENOMIC DNA]</scope>
    <source>
        <strain evidence="1">Alpha-2009</strain>
        <tissue evidence="1">Whole body</tissue>
    </source>
</reference>
<name>A0AAW2FDT8_9HYME</name>
<dbReference type="AlphaFoldDB" id="A0AAW2FDT8"/>
<evidence type="ECO:0000313" key="2">
    <source>
        <dbReference type="Proteomes" id="UP001430953"/>
    </source>
</evidence>
<dbReference type="Proteomes" id="UP001430953">
    <property type="component" value="Unassembled WGS sequence"/>
</dbReference>
<sequence length="154" mass="17209">MHSTPAGLLPRCLNKLCSLSAFFINETSDKNDSVAVTDPVVAQRLFIVHQRQPVEGDDDLVGRHAALDLAERLEVLQLQLLAHVEDEHAVVAERRHRHSHRAGSNSARFPLFAGARGDARAPPRSLAVDGKVRCEKRLTKCRRARRGKKKKKIK</sequence>
<keyword evidence="2" id="KW-1185">Reference proteome</keyword>
<gene>
    <name evidence="1" type="ORF">PUN28_012176</name>
</gene>
<evidence type="ECO:0000313" key="1">
    <source>
        <dbReference type="EMBL" id="KAL0112724.1"/>
    </source>
</evidence>
<accession>A0AAW2FDT8</accession>
<organism evidence="1 2">
    <name type="scientific">Cardiocondyla obscurior</name>
    <dbReference type="NCBI Taxonomy" id="286306"/>
    <lineage>
        <taxon>Eukaryota</taxon>
        <taxon>Metazoa</taxon>
        <taxon>Ecdysozoa</taxon>
        <taxon>Arthropoda</taxon>
        <taxon>Hexapoda</taxon>
        <taxon>Insecta</taxon>
        <taxon>Pterygota</taxon>
        <taxon>Neoptera</taxon>
        <taxon>Endopterygota</taxon>
        <taxon>Hymenoptera</taxon>
        <taxon>Apocrita</taxon>
        <taxon>Aculeata</taxon>
        <taxon>Formicoidea</taxon>
        <taxon>Formicidae</taxon>
        <taxon>Myrmicinae</taxon>
        <taxon>Cardiocondyla</taxon>
    </lineage>
</organism>
<protein>
    <submittedName>
        <fullName evidence="1">Uncharacterized protein</fullName>
    </submittedName>
</protein>
<dbReference type="EMBL" id="JADYXP020000012">
    <property type="protein sequence ID" value="KAL0112724.1"/>
    <property type="molecule type" value="Genomic_DNA"/>
</dbReference>
<comment type="caution">
    <text evidence="1">The sequence shown here is derived from an EMBL/GenBank/DDBJ whole genome shotgun (WGS) entry which is preliminary data.</text>
</comment>